<sequence length="59" mass="6333">MEGHGNSQTSPIAITKSFHNMPISLNSSYGPIDIYSLLTISFTICFLMPTTITTACGAH</sequence>
<keyword evidence="1" id="KW-1133">Transmembrane helix</keyword>
<keyword evidence="1" id="KW-0812">Transmembrane</keyword>
<dbReference type="EMBL" id="ML733416">
    <property type="protein sequence ID" value="KAB8221953.1"/>
    <property type="molecule type" value="Genomic_DNA"/>
</dbReference>
<evidence type="ECO:0000313" key="2">
    <source>
        <dbReference type="EMBL" id="KAB8221953.1"/>
    </source>
</evidence>
<dbReference type="AlphaFoldDB" id="A0A5N6EYH1"/>
<evidence type="ECO:0000313" key="3">
    <source>
        <dbReference type="Proteomes" id="UP000326799"/>
    </source>
</evidence>
<gene>
    <name evidence="2" type="ORF">BDV33DRAFT_70097</name>
</gene>
<proteinExistence type="predicted"/>
<keyword evidence="1" id="KW-0472">Membrane</keyword>
<reference evidence="2 3" key="1">
    <citation type="submission" date="2019-04" db="EMBL/GenBank/DDBJ databases">
        <title>Fungal friends and foes A comparative genomics study of 23 Aspergillus species from section Flavi.</title>
        <authorList>
            <consortium name="DOE Joint Genome Institute"/>
            <person name="Kjaerbolling I."/>
            <person name="Vesth T.C."/>
            <person name="Frisvad J.C."/>
            <person name="Nybo J.L."/>
            <person name="Theobald S."/>
            <person name="Kildgaard S."/>
            <person name="Petersen T.I."/>
            <person name="Kuo A."/>
            <person name="Sato A."/>
            <person name="Lyhne E.K."/>
            <person name="Kogle M.E."/>
            <person name="Wiebenga A."/>
            <person name="Kun R.S."/>
            <person name="Lubbers R.J."/>
            <person name="Makela M.R."/>
            <person name="Barry K."/>
            <person name="Chovatia M."/>
            <person name="Clum A."/>
            <person name="Daum C."/>
            <person name="Haridas S."/>
            <person name="He G."/>
            <person name="LaButti K."/>
            <person name="Lipzen A."/>
            <person name="Mondo S."/>
            <person name="Pangilinan J."/>
            <person name="Riley R."/>
            <person name="Salamov A."/>
            <person name="Simmons B.A."/>
            <person name="Magnuson J.K."/>
            <person name="Henrissat B."/>
            <person name="Mortensen U.H."/>
            <person name="Larsen T.O."/>
            <person name="De vries R.P."/>
            <person name="Grigoriev I.V."/>
            <person name="Machida M."/>
            <person name="Baker S.E."/>
            <person name="Andersen M.R."/>
        </authorList>
    </citation>
    <scope>NUCLEOTIDE SEQUENCE [LARGE SCALE GENOMIC DNA]</scope>
    <source>
        <strain evidence="2 3">CBS 126849</strain>
    </source>
</reference>
<accession>A0A5N6EYH1</accession>
<feature type="transmembrane region" description="Helical" evidence="1">
    <location>
        <begin position="34"/>
        <end position="58"/>
    </location>
</feature>
<name>A0A5N6EYH1_9EURO</name>
<evidence type="ECO:0000256" key="1">
    <source>
        <dbReference type="SAM" id="Phobius"/>
    </source>
</evidence>
<dbReference type="Proteomes" id="UP000326799">
    <property type="component" value="Unassembled WGS sequence"/>
</dbReference>
<protein>
    <submittedName>
        <fullName evidence="2">Uncharacterized protein</fullName>
    </submittedName>
</protein>
<organism evidence="2 3">
    <name type="scientific">Aspergillus novoparasiticus</name>
    <dbReference type="NCBI Taxonomy" id="986946"/>
    <lineage>
        <taxon>Eukaryota</taxon>
        <taxon>Fungi</taxon>
        <taxon>Dikarya</taxon>
        <taxon>Ascomycota</taxon>
        <taxon>Pezizomycotina</taxon>
        <taxon>Eurotiomycetes</taxon>
        <taxon>Eurotiomycetidae</taxon>
        <taxon>Eurotiales</taxon>
        <taxon>Aspergillaceae</taxon>
        <taxon>Aspergillus</taxon>
        <taxon>Aspergillus subgen. Circumdati</taxon>
    </lineage>
</organism>
<keyword evidence="3" id="KW-1185">Reference proteome</keyword>